<evidence type="ECO:0000313" key="2">
    <source>
        <dbReference type="EMBL" id="KAI5341616.1"/>
    </source>
</evidence>
<accession>A0AAD4ZDH9</accession>
<sequence length="151" mass="16030">MDSGRVYISGHVTFDKHTFPYQHATSQQSKVQKPLPLPTILALVISQDLFQTSSLAAPPPAPDQSTSSLSTPTAAMPSDPTPLPDLSMSNSPHDDYATCPTSPSPHEPPTSMSSPPSVTPPTPTTSAPPHKFQSVQELQKLLHGPPPHPLS</sequence>
<dbReference type="Proteomes" id="UP001054821">
    <property type="component" value="Chromosome 2"/>
</dbReference>
<keyword evidence="3" id="KW-1185">Reference proteome</keyword>
<proteinExistence type="predicted"/>
<feature type="compositionally biased region" description="Polar residues" evidence="1">
    <location>
        <begin position="63"/>
        <end position="73"/>
    </location>
</feature>
<reference evidence="2 3" key="1">
    <citation type="journal article" date="2022" name="G3 (Bethesda)">
        <title>Whole-genome sequence and methylome profiling of the almond [Prunus dulcis (Mill.) D.A. Webb] cultivar 'Nonpareil'.</title>
        <authorList>
            <person name="D'Amico-Willman K.M."/>
            <person name="Ouma W.Z."/>
            <person name="Meulia T."/>
            <person name="Sideli G.M."/>
            <person name="Gradziel T.M."/>
            <person name="Fresnedo-Ramirez J."/>
        </authorList>
    </citation>
    <scope>NUCLEOTIDE SEQUENCE [LARGE SCALE GENOMIC DNA]</scope>
    <source>
        <strain evidence="2">Clone GOH B32 T37-40</strain>
    </source>
</reference>
<name>A0AAD4ZDH9_PRUDU</name>
<organism evidence="2 3">
    <name type="scientific">Prunus dulcis</name>
    <name type="common">Almond</name>
    <name type="synonym">Amygdalus dulcis</name>
    <dbReference type="NCBI Taxonomy" id="3755"/>
    <lineage>
        <taxon>Eukaryota</taxon>
        <taxon>Viridiplantae</taxon>
        <taxon>Streptophyta</taxon>
        <taxon>Embryophyta</taxon>
        <taxon>Tracheophyta</taxon>
        <taxon>Spermatophyta</taxon>
        <taxon>Magnoliopsida</taxon>
        <taxon>eudicotyledons</taxon>
        <taxon>Gunneridae</taxon>
        <taxon>Pentapetalae</taxon>
        <taxon>rosids</taxon>
        <taxon>fabids</taxon>
        <taxon>Rosales</taxon>
        <taxon>Rosaceae</taxon>
        <taxon>Amygdaloideae</taxon>
        <taxon>Amygdaleae</taxon>
        <taxon>Prunus</taxon>
    </lineage>
</organism>
<dbReference type="EMBL" id="JAJFAZ020000002">
    <property type="protein sequence ID" value="KAI5341616.1"/>
    <property type="molecule type" value="Genomic_DNA"/>
</dbReference>
<feature type="region of interest" description="Disordered" evidence="1">
    <location>
        <begin position="53"/>
        <end position="151"/>
    </location>
</feature>
<comment type="caution">
    <text evidence="2">The sequence shown here is derived from an EMBL/GenBank/DDBJ whole genome shotgun (WGS) entry which is preliminary data.</text>
</comment>
<evidence type="ECO:0000256" key="1">
    <source>
        <dbReference type="SAM" id="MobiDB-lite"/>
    </source>
</evidence>
<protein>
    <submittedName>
        <fullName evidence="2">Uncharacterized protein</fullName>
    </submittedName>
</protein>
<gene>
    <name evidence="2" type="ORF">L3X38_009491</name>
</gene>
<evidence type="ECO:0000313" key="3">
    <source>
        <dbReference type="Proteomes" id="UP001054821"/>
    </source>
</evidence>
<dbReference type="AlphaFoldDB" id="A0AAD4ZDH9"/>